<evidence type="ECO:0000313" key="1">
    <source>
        <dbReference type="EMBL" id="MXO61409.1"/>
    </source>
</evidence>
<dbReference type="EMBL" id="WTYN01000001">
    <property type="protein sequence ID" value="MXO61409.1"/>
    <property type="molecule type" value="Genomic_DNA"/>
</dbReference>
<accession>A0A844YDH0</accession>
<organism evidence="1 2">
    <name type="scientific">Qipengyuania oceanensis</name>
    <dbReference type="NCBI Taxonomy" id="1463597"/>
    <lineage>
        <taxon>Bacteria</taxon>
        <taxon>Pseudomonadati</taxon>
        <taxon>Pseudomonadota</taxon>
        <taxon>Alphaproteobacteria</taxon>
        <taxon>Sphingomonadales</taxon>
        <taxon>Erythrobacteraceae</taxon>
        <taxon>Qipengyuania</taxon>
    </lineage>
</organism>
<gene>
    <name evidence="1" type="ORF">GRI48_00110</name>
</gene>
<dbReference type="OrthoDB" id="2962756at2"/>
<dbReference type="Proteomes" id="UP000445582">
    <property type="component" value="Unassembled WGS sequence"/>
</dbReference>
<sequence>MTSLVYQWGPDDWEEFSHSLLQSRHGVLNVHKVPANHSGDLGIDYYCLTELVIYQCYAPEEPLDISVRADRQKNKMTTDLAKLIKGAAEVSKLLLGQKLRSWVLLVPNHDSKDLNLHCAKKTSDLRKQGLSLLDDNFEVCIQDQTHFPGRAVQDAIAGLTNLSLSVASPSKEELKNWEAGSADLVANATVKLGKRASGQELGGAVEHGIEAFLRGNGLLDALRNNAPDMHEKVAAAIQVRARTLTFAGPQGGTLPSSILNTEIISLTQAIKAAAPTLSDDNAQEIALGTISEWIMRCPLDFPDAA</sequence>
<protein>
    <submittedName>
        <fullName evidence="1">Uncharacterized protein</fullName>
    </submittedName>
</protein>
<keyword evidence="2" id="KW-1185">Reference proteome</keyword>
<name>A0A844YDH0_9SPHN</name>
<proteinExistence type="predicted"/>
<evidence type="ECO:0000313" key="2">
    <source>
        <dbReference type="Proteomes" id="UP000445582"/>
    </source>
</evidence>
<reference evidence="1 2" key="1">
    <citation type="submission" date="2019-12" db="EMBL/GenBank/DDBJ databases">
        <title>Genomic-based taxomic classification of the family Erythrobacteraceae.</title>
        <authorList>
            <person name="Xu L."/>
        </authorList>
    </citation>
    <scope>NUCLEOTIDE SEQUENCE [LARGE SCALE GENOMIC DNA]</scope>
    <source>
        <strain evidence="1 2">MCCC 1A09965</strain>
    </source>
</reference>
<comment type="caution">
    <text evidence="1">The sequence shown here is derived from an EMBL/GenBank/DDBJ whole genome shotgun (WGS) entry which is preliminary data.</text>
</comment>
<dbReference type="AlphaFoldDB" id="A0A844YDH0"/>